<dbReference type="PANTHER" id="PTHR43133">
    <property type="entry name" value="RNA POLYMERASE ECF-TYPE SIGMA FACTO"/>
    <property type="match status" value="1"/>
</dbReference>
<dbReference type="Proteomes" id="UP000783588">
    <property type="component" value="Unassembled WGS sequence"/>
</dbReference>
<evidence type="ECO:0000259" key="5">
    <source>
        <dbReference type="Pfam" id="PF08281"/>
    </source>
</evidence>
<dbReference type="EMBL" id="JAHLQI010000002">
    <property type="protein sequence ID" value="MBU5490018.1"/>
    <property type="molecule type" value="Genomic_DNA"/>
</dbReference>
<dbReference type="Pfam" id="PF04542">
    <property type="entry name" value="Sigma70_r2"/>
    <property type="match status" value="1"/>
</dbReference>
<dbReference type="CDD" id="cd06171">
    <property type="entry name" value="Sigma70_r4"/>
    <property type="match status" value="1"/>
</dbReference>
<gene>
    <name evidence="6" type="ORF">KQI75_05185</name>
</gene>
<keyword evidence="3" id="KW-0804">Transcription</keyword>
<dbReference type="InterPro" id="IPR014284">
    <property type="entry name" value="RNA_pol_sigma-70_dom"/>
</dbReference>
<keyword evidence="2" id="KW-0731">Sigma factor</keyword>
<evidence type="ECO:0000313" key="7">
    <source>
        <dbReference type="Proteomes" id="UP000783588"/>
    </source>
</evidence>
<evidence type="ECO:0000313" key="6">
    <source>
        <dbReference type="EMBL" id="MBU5490018.1"/>
    </source>
</evidence>
<evidence type="ECO:0000256" key="1">
    <source>
        <dbReference type="ARBA" id="ARBA00023015"/>
    </source>
</evidence>
<dbReference type="InterPro" id="IPR013249">
    <property type="entry name" value="RNA_pol_sigma70_r4_t2"/>
</dbReference>
<reference evidence="6 7" key="1">
    <citation type="submission" date="2021-06" db="EMBL/GenBank/DDBJ databases">
        <authorList>
            <person name="Sun Q."/>
            <person name="Li D."/>
        </authorList>
    </citation>
    <scope>NUCLEOTIDE SEQUENCE [LARGE SCALE GENOMIC DNA]</scope>
    <source>
        <strain evidence="6 7">MSJd-7</strain>
    </source>
</reference>
<evidence type="ECO:0000256" key="2">
    <source>
        <dbReference type="ARBA" id="ARBA00023082"/>
    </source>
</evidence>
<dbReference type="NCBIfam" id="TIGR02937">
    <property type="entry name" value="sigma70-ECF"/>
    <property type="match status" value="1"/>
</dbReference>
<dbReference type="PANTHER" id="PTHR43133:SF60">
    <property type="entry name" value="RNA POLYMERASE SIGMA FACTOR SIGV"/>
    <property type="match status" value="1"/>
</dbReference>
<proteinExistence type="predicted"/>
<keyword evidence="1" id="KW-0805">Transcription regulation</keyword>
<comment type="caution">
    <text evidence="6">The sequence shown here is derived from an EMBL/GenBank/DDBJ whole genome shotgun (WGS) entry which is preliminary data.</text>
</comment>
<protein>
    <submittedName>
        <fullName evidence="6">RNA polymerase sigma factor</fullName>
    </submittedName>
</protein>
<name>A0ABS6ER97_9FIRM</name>
<organism evidence="6 7">
    <name type="scientific">Butyricicoccus intestinisimiae</name>
    <dbReference type="NCBI Taxonomy" id="2841509"/>
    <lineage>
        <taxon>Bacteria</taxon>
        <taxon>Bacillati</taxon>
        <taxon>Bacillota</taxon>
        <taxon>Clostridia</taxon>
        <taxon>Eubacteriales</taxon>
        <taxon>Butyricicoccaceae</taxon>
        <taxon>Butyricicoccus</taxon>
    </lineage>
</organism>
<evidence type="ECO:0000256" key="3">
    <source>
        <dbReference type="ARBA" id="ARBA00023163"/>
    </source>
</evidence>
<dbReference type="InterPro" id="IPR007627">
    <property type="entry name" value="RNA_pol_sigma70_r2"/>
</dbReference>
<feature type="domain" description="RNA polymerase sigma factor 70 region 4 type 2" evidence="5">
    <location>
        <begin position="116"/>
        <end position="167"/>
    </location>
</feature>
<evidence type="ECO:0000259" key="4">
    <source>
        <dbReference type="Pfam" id="PF04542"/>
    </source>
</evidence>
<dbReference type="RefSeq" id="WP_216469666.1">
    <property type="nucleotide sequence ID" value="NZ_JAHLQI010000002.1"/>
</dbReference>
<dbReference type="Pfam" id="PF08281">
    <property type="entry name" value="Sigma70_r4_2"/>
    <property type="match status" value="1"/>
</dbReference>
<sequence>MLIYLSLIEEDAEREKFEILYDAYRNLMFYLANEILGDTQDSEDVVHQSFLKIIGILDKISQPRCPQTRALVVTIVRRTAIDLYRSRKRKPFIPLCEDIPHTHPMPEPDALTEGSAIAHAIASLPDRYRELLLLKYDTGYSEKEIAQLLGMTEANVKKTIQRAKAKLQTLLDEMEADV</sequence>
<dbReference type="InterPro" id="IPR039425">
    <property type="entry name" value="RNA_pol_sigma-70-like"/>
</dbReference>
<feature type="domain" description="RNA polymerase sigma-70 region 2" evidence="4">
    <location>
        <begin position="20"/>
        <end position="89"/>
    </location>
</feature>
<accession>A0ABS6ER97</accession>
<keyword evidence="7" id="KW-1185">Reference proteome</keyword>